<protein>
    <submittedName>
        <fullName evidence="1">Uncharacterized protein</fullName>
    </submittedName>
</protein>
<proteinExistence type="predicted"/>
<dbReference type="EMBL" id="CCYD01000209">
    <property type="protein sequence ID" value="CEG36625.1"/>
    <property type="molecule type" value="Genomic_DNA"/>
</dbReference>
<name>A0A0P1A8K6_PLAHL</name>
<sequence>MVNKSYTVISPMSELLERPDLVSGWLILSCNNVTLQLDKQHLVDECYTELLLFGSAGKNIPVNGAIVVIPSLPL</sequence>
<dbReference type="Proteomes" id="UP000054928">
    <property type="component" value="Unassembled WGS sequence"/>
</dbReference>
<keyword evidence="2" id="KW-1185">Reference proteome</keyword>
<evidence type="ECO:0000313" key="2">
    <source>
        <dbReference type="Proteomes" id="UP000054928"/>
    </source>
</evidence>
<dbReference type="GeneID" id="36398289"/>
<evidence type="ECO:0000313" key="1">
    <source>
        <dbReference type="EMBL" id="CEG36625.1"/>
    </source>
</evidence>
<organism evidence="1 2">
    <name type="scientific">Plasmopara halstedii</name>
    <name type="common">Downy mildew of sunflower</name>
    <dbReference type="NCBI Taxonomy" id="4781"/>
    <lineage>
        <taxon>Eukaryota</taxon>
        <taxon>Sar</taxon>
        <taxon>Stramenopiles</taxon>
        <taxon>Oomycota</taxon>
        <taxon>Peronosporomycetes</taxon>
        <taxon>Peronosporales</taxon>
        <taxon>Peronosporaceae</taxon>
        <taxon>Plasmopara</taxon>
    </lineage>
</organism>
<dbReference type="RefSeq" id="XP_024572994.1">
    <property type="nucleotide sequence ID" value="XM_024721860.1"/>
</dbReference>
<reference evidence="2" key="1">
    <citation type="submission" date="2014-09" db="EMBL/GenBank/DDBJ databases">
        <authorList>
            <person name="Sharma Rahul"/>
            <person name="Thines Marco"/>
        </authorList>
    </citation>
    <scope>NUCLEOTIDE SEQUENCE [LARGE SCALE GENOMIC DNA]</scope>
</reference>
<dbReference type="AlphaFoldDB" id="A0A0P1A8K6"/>
<accession>A0A0P1A8K6</accession>